<dbReference type="InterPro" id="IPR025847">
    <property type="entry name" value="MEDS_domain"/>
</dbReference>
<dbReference type="Gene3D" id="3.30.565.10">
    <property type="entry name" value="Histidine kinase-like ATPase, C-terminal domain"/>
    <property type="match status" value="1"/>
</dbReference>
<evidence type="ECO:0000256" key="1">
    <source>
        <dbReference type="ARBA" id="ARBA00022527"/>
    </source>
</evidence>
<dbReference type="Pfam" id="PF14417">
    <property type="entry name" value="MEDS"/>
    <property type="match status" value="1"/>
</dbReference>
<keyword evidence="1" id="KW-0723">Serine/threonine-protein kinase</keyword>
<protein>
    <submittedName>
        <fullName evidence="4">Putative regulator of sigma factor</fullName>
    </submittedName>
</protein>
<dbReference type="eggNOG" id="COG2172">
    <property type="taxonomic scope" value="Bacteria"/>
</dbReference>
<feature type="domain" description="Histidine kinase/HSP90-like ATPase" evidence="2">
    <location>
        <begin position="185"/>
        <end position="298"/>
    </location>
</feature>
<dbReference type="OrthoDB" id="4088450at2"/>
<dbReference type="InterPro" id="IPR036890">
    <property type="entry name" value="HATPase_C_sf"/>
</dbReference>
<reference evidence="4 5" key="1">
    <citation type="journal article" date="2014" name="Genome Announc.">
        <title>Draft Genome Sequence of the Antitrypanosomally Active Sponge-Associated Bacterium Actinokineospora sp. Strain EG49.</title>
        <authorList>
            <person name="Harjes J."/>
            <person name="Ryu T."/>
            <person name="Abdelmohsen U.R."/>
            <person name="Moitinho-Silva L."/>
            <person name="Horn H."/>
            <person name="Ravasi T."/>
            <person name="Hentschel U."/>
        </authorList>
    </citation>
    <scope>NUCLEOTIDE SEQUENCE [LARGE SCALE GENOMIC DNA]</scope>
    <source>
        <strain evidence="4 5">EG49</strain>
    </source>
</reference>
<dbReference type="InterPro" id="IPR003594">
    <property type="entry name" value="HATPase_dom"/>
</dbReference>
<dbReference type="Pfam" id="PF13581">
    <property type="entry name" value="HATPase_c_2"/>
    <property type="match status" value="1"/>
</dbReference>
<dbReference type="PANTHER" id="PTHR35526">
    <property type="entry name" value="ANTI-SIGMA-F FACTOR RSBW-RELATED"/>
    <property type="match status" value="1"/>
</dbReference>
<gene>
    <name evidence="4" type="ORF">UO65_2181</name>
</gene>
<keyword evidence="1" id="KW-0808">Transferase</keyword>
<dbReference type="Proteomes" id="UP000019277">
    <property type="component" value="Unassembled WGS sequence"/>
</dbReference>
<evidence type="ECO:0000313" key="5">
    <source>
        <dbReference type="Proteomes" id="UP000019277"/>
    </source>
</evidence>
<dbReference type="InterPro" id="IPR050267">
    <property type="entry name" value="Anti-sigma-factor_SerPK"/>
</dbReference>
<dbReference type="PATRIC" id="fig|909613.9.peg.2189"/>
<evidence type="ECO:0000259" key="3">
    <source>
        <dbReference type="Pfam" id="PF14417"/>
    </source>
</evidence>
<keyword evidence="1" id="KW-0418">Kinase</keyword>
<feature type="domain" description="MEDS" evidence="3">
    <location>
        <begin position="8"/>
        <end position="139"/>
    </location>
</feature>
<comment type="caution">
    <text evidence="4">The sequence shown here is derived from an EMBL/GenBank/DDBJ whole genome shotgun (WGS) entry which is preliminary data.</text>
</comment>
<keyword evidence="5" id="KW-1185">Reference proteome</keyword>
<evidence type="ECO:0000313" key="4">
    <source>
        <dbReference type="EMBL" id="EWC62494.1"/>
    </source>
</evidence>
<organism evidence="4 5">
    <name type="scientific">Actinokineospora spheciospongiae</name>
    <dbReference type="NCBI Taxonomy" id="909613"/>
    <lineage>
        <taxon>Bacteria</taxon>
        <taxon>Bacillati</taxon>
        <taxon>Actinomycetota</taxon>
        <taxon>Actinomycetes</taxon>
        <taxon>Pseudonocardiales</taxon>
        <taxon>Pseudonocardiaceae</taxon>
        <taxon>Actinokineospora</taxon>
    </lineage>
</organism>
<dbReference type="EMBL" id="AYXG01000077">
    <property type="protein sequence ID" value="EWC62494.1"/>
    <property type="molecule type" value="Genomic_DNA"/>
</dbReference>
<dbReference type="CDD" id="cd16936">
    <property type="entry name" value="HATPase_RsbW-like"/>
    <property type="match status" value="1"/>
</dbReference>
<evidence type="ECO:0000259" key="2">
    <source>
        <dbReference type="Pfam" id="PF13581"/>
    </source>
</evidence>
<dbReference type="AlphaFoldDB" id="W7J8Z6"/>
<dbReference type="GO" id="GO:0004674">
    <property type="term" value="F:protein serine/threonine kinase activity"/>
    <property type="evidence" value="ECO:0007669"/>
    <property type="project" value="UniProtKB-KW"/>
</dbReference>
<accession>W7J8Z6</accession>
<name>W7J8Z6_9PSEU</name>
<dbReference type="SUPFAM" id="SSF55874">
    <property type="entry name" value="ATPase domain of HSP90 chaperone/DNA topoisomerase II/histidine kinase"/>
    <property type="match status" value="1"/>
</dbReference>
<dbReference type="PANTHER" id="PTHR35526:SF3">
    <property type="entry name" value="ANTI-SIGMA-F FACTOR RSBW"/>
    <property type="match status" value="1"/>
</dbReference>
<dbReference type="NCBIfam" id="NF041045">
    <property type="entry name" value="RsbA_anti_sig"/>
    <property type="match status" value="1"/>
</dbReference>
<dbReference type="RefSeq" id="WP_035281260.1">
    <property type="nucleotide sequence ID" value="NZ_AYXG01000077.1"/>
</dbReference>
<sequence length="301" mass="32237">MGTAGFVHEALVHRDDDAYVAATVDFLREGVREGETAVALLGPRGRELLAGALDGSGVRVVDTTDLGRNPARLIPTLRDLLETARGPLRCVGNSTRATHDPAAAAETALHEALLNLAFDDAIDFRLRCTVDADALPEAEHTHPTVLDGGTSRPGAAYDPDHGYAVFARPLPEATTPLDLDDVHFTLDDLPELRDLVTVRSSAFGLSRDRALDLTLATNEIVTNSIVHGGDRGTLRTWHDERTFTCEVTDSGHITNPLVGRVSPIPAVQGGRGVWLANRLCDLVSIRSAPGTGTVVRLQVDR</sequence>
<dbReference type="InterPro" id="IPR047718">
    <property type="entry name" value="RsbA-like_anti_sig"/>
</dbReference>
<proteinExistence type="predicted"/>
<dbReference type="STRING" id="909613.UO65_2181"/>